<dbReference type="InterPro" id="IPR003329">
    <property type="entry name" value="Cytidylyl_trans"/>
</dbReference>
<gene>
    <name evidence="1" type="primary">neuA</name>
    <name evidence="1" type="ORF">Dpo_4c00770</name>
</gene>
<protein>
    <submittedName>
        <fullName evidence="1">N-acylneuraminate cytidylyltransferase NeuA</fullName>
        <ecNumber evidence="1">2.7.7.43</ecNumber>
    </submittedName>
</protein>
<keyword evidence="1" id="KW-0808">Transferase</keyword>
<dbReference type="AlphaFoldDB" id="S0FXS3"/>
<evidence type="ECO:0000313" key="1">
    <source>
        <dbReference type="EMBL" id="EMS79530.1"/>
    </source>
</evidence>
<organism evidence="1 2">
    <name type="scientific">Desulfotignum phosphitoxidans DSM 13687</name>
    <dbReference type="NCBI Taxonomy" id="1286635"/>
    <lineage>
        <taxon>Bacteria</taxon>
        <taxon>Pseudomonadati</taxon>
        <taxon>Thermodesulfobacteriota</taxon>
        <taxon>Desulfobacteria</taxon>
        <taxon>Desulfobacterales</taxon>
        <taxon>Desulfobacteraceae</taxon>
        <taxon>Desulfotignum</taxon>
    </lineage>
</organism>
<reference evidence="1 2" key="1">
    <citation type="journal article" date="2013" name="Genome Announc.">
        <title>Draft Genome Sequence of Desulfotignum phosphitoxidans DSM 13687 Strain FiPS-3.</title>
        <authorList>
            <person name="Poehlein A."/>
            <person name="Daniel R."/>
            <person name="Simeonova D.D."/>
        </authorList>
    </citation>
    <scope>NUCLEOTIDE SEQUENCE [LARGE SCALE GENOMIC DNA]</scope>
    <source>
        <strain evidence="1 2">DSM 13687</strain>
    </source>
</reference>
<evidence type="ECO:0000313" key="2">
    <source>
        <dbReference type="Proteomes" id="UP000014216"/>
    </source>
</evidence>
<dbReference type="Gene3D" id="3.90.550.10">
    <property type="entry name" value="Spore Coat Polysaccharide Biosynthesis Protein SpsA, Chain A"/>
    <property type="match status" value="1"/>
</dbReference>
<dbReference type="InterPro" id="IPR029044">
    <property type="entry name" value="Nucleotide-diphossugar_trans"/>
</dbReference>
<keyword evidence="1" id="KW-0548">Nucleotidyltransferase</keyword>
<dbReference type="Proteomes" id="UP000014216">
    <property type="component" value="Unassembled WGS sequence"/>
</dbReference>
<dbReference type="EMBL" id="APJX01000004">
    <property type="protein sequence ID" value="EMS79530.1"/>
    <property type="molecule type" value="Genomic_DNA"/>
</dbReference>
<sequence>MTSTRLPGKVMLPLCGKTVLEIMLDRLKNFKKNIIIATTNDGTQKPIVDVCKKNHIPYYEGDTENVLSRYYETACKFGAKSGDIIVRLTSDCPLADQDIAQRTIDLYKNNHLDLAGAGPHSGFPRGIDTVAYGFDFLKFMYNNASTPYEKEHVTIHPDKIKKPFKTLHLNNQTDDSHYRLTLDEIKDYDAIKEVYKKFNCSTEFTYDELIKMLKKNPYIYEINKEVKQKEYEIK</sequence>
<dbReference type="PANTHER" id="PTHR42866:SF1">
    <property type="entry name" value="SPORE COAT POLYSACCHARIDE BIOSYNTHESIS PROTEIN SPSF"/>
    <property type="match status" value="1"/>
</dbReference>
<accession>S0FXS3</accession>
<dbReference type="SUPFAM" id="SSF53448">
    <property type="entry name" value="Nucleotide-diphospho-sugar transferases"/>
    <property type="match status" value="1"/>
</dbReference>
<dbReference type="Pfam" id="PF02348">
    <property type="entry name" value="CTP_transf_3"/>
    <property type="match status" value="1"/>
</dbReference>
<proteinExistence type="predicted"/>
<dbReference type="EC" id="2.7.7.43" evidence="1"/>
<dbReference type="GO" id="GO:0005829">
    <property type="term" value="C:cytosol"/>
    <property type="evidence" value="ECO:0007669"/>
    <property type="project" value="TreeGrafter"/>
</dbReference>
<dbReference type="GO" id="GO:0008781">
    <property type="term" value="F:N-acylneuraminate cytidylyltransferase activity"/>
    <property type="evidence" value="ECO:0007669"/>
    <property type="project" value="UniProtKB-EC"/>
</dbReference>
<dbReference type="PANTHER" id="PTHR42866">
    <property type="entry name" value="3-DEOXY-MANNO-OCTULOSONATE CYTIDYLYLTRANSFERASE"/>
    <property type="match status" value="1"/>
</dbReference>
<name>S0FXS3_9BACT</name>
<comment type="caution">
    <text evidence="1">The sequence shown here is derived from an EMBL/GenBank/DDBJ whole genome shotgun (WGS) entry which is preliminary data.</text>
</comment>
<keyword evidence="2" id="KW-1185">Reference proteome</keyword>